<dbReference type="Proteomes" id="UP001160148">
    <property type="component" value="Unassembled WGS sequence"/>
</dbReference>
<organism evidence="1 2">
    <name type="scientific">Macrosiphum euphorbiae</name>
    <name type="common">potato aphid</name>
    <dbReference type="NCBI Taxonomy" id="13131"/>
    <lineage>
        <taxon>Eukaryota</taxon>
        <taxon>Metazoa</taxon>
        <taxon>Ecdysozoa</taxon>
        <taxon>Arthropoda</taxon>
        <taxon>Hexapoda</taxon>
        <taxon>Insecta</taxon>
        <taxon>Pterygota</taxon>
        <taxon>Neoptera</taxon>
        <taxon>Paraneoptera</taxon>
        <taxon>Hemiptera</taxon>
        <taxon>Sternorrhyncha</taxon>
        <taxon>Aphidomorpha</taxon>
        <taxon>Aphidoidea</taxon>
        <taxon>Aphididae</taxon>
        <taxon>Macrosiphini</taxon>
        <taxon>Macrosiphum</taxon>
    </lineage>
</organism>
<sequence length="211" mass="22836">MRALDRVFSGDEPACDRRSADGSCMRYPPAVAFAQSFRLIPILTYSSVCRKVNGLQPFYSRCVPINSHSGLCISCGLEGLSLFPSAAVRGTGPRIGILLISPITTTELTLHQRASVFLANSLTARNMTSELVMNSNSHGQSAPAARTASLSLFFSWSASGQFISRCSAVPLGKPHAQAASPTRLKPWSFALKSPHMGIWPSKIFSIYFYST</sequence>
<dbReference type="EMBL" id="CARXXK010000738">
    <property type="protein sequence ID" value="CAI6371087.1"/>
    <property type="molecule type" value="Genomic_DNA"/>
</dbReference>
<accession>A0AAV0XTA7</accession>
<gene>
    <name evidence="1" type="ORF">MEUPH1_LOCUS25131</name>
</gene>
<evidence type="ECO:0000313" key="1">
    <source>
        <dbReference type="EMBL" id="CAI6371087.1"/>
    </source>
</evidence>
<evidence type="ECO:0000313" key="2">
    <source>
        <dbReference type="Proteomes" id="UP001160148"/>
    </source>
</evidence>
<keyword evidence="2" id="KW-1185">Reference proteome</keyword>
<proteinExistence type="predicted"/>
<comment type="caution">
    <text evidence="1">The sequence shown here is derived from an EMBL/GenBank/DDBJ whole genome shotgun (WGS) entry which is preliminary data.</text>
</comment>
<name>A0AAV0XTA7_9HEMI</name>
<reference evidence="1 2" key="1">
    <citation type="submission" date="2023-01" db="EMBL/GenBank/DDBJ databases">
        <authorList>
            <person name="Whitehead M."/>
        </authorList>
    </citation>
    <scope>NUCLEOTIDE SEQUENCE [LARGE SCALE GENOMIC DNA]</scope>
</reference>
<dbReference type="AlphaFoldDB" id="A0AAV0XTA7"/>
<protein>
    <submittedName>
        <fullName evidence="1">Uncharacterized protein</fullName>
    </submittedName>
</protein>